<keyword evidence="5" id="KW-0406">Ion transport</keyword>
<keyword evidence="7 10" id="KW-0407">Ion channel</keyword>
<evidence type="ECO:0000256" key="5">
    <source>
        <dbReference type="ARBA" id="ARBA00023065"/>
    </source>
</evidence>
<proteinExistence type="predicted"/>
<evidence type="ECO:0000256" key="8">
    <source>
        <dbReference type="SAM" id="Phobius"/>
    </source>
</evidence>
<feature type="domain" description="Potassium channel" evidence="9">
    <location>
        <begin position="132"/>
        <end position="206"/>
    </location>
</feature>
<dbReference type="GO" id="GO:0005249">
    <property type="term" value="F:voltage-gated potassium channel activity"/>
    <property type="evidence" value="ECO:0007669"/>
    <property type="project" value="InterPro"/>
</dbReference>
<dbReference type="InterPro" id="IPR013099">
    <property type="entry name" value="K_chnl_dom"/>
</dbReference>
<keyword evidence="4 8" id="KW-1133">Transmembrane helix</keyword>
<evidence type="ECO:0000256" key="6">
    <source>
        <dbReference type="ARBA" id="ARBA00023136"/>
    </source>
</evidence>
<dbReference type="Gene3D" id="1.10.287.70">
    <property type="match status" value="1"/>
</dbReference>
<keyword evidence="6 8" id="KW-0472">Membrane</keyword>
<dbReference type="PANTHER" id="PTHR11537:SF254">
    <property type="entry name" value="POTASSIUM VOLTAGE-GATED CHANNEL PROTEIN SHAB"/>
    <property type="match status" value="1"/>
</dbReference>
<feature type="transmembrane region" description="Helical" evidence="8">
    <location>
        <begin position="115"/>
        <end position="139"/>
    </location>
</feature>
<feature type="transmembrane region" description="Helical" evidence="8">
    <location>
        <begin position="21"/>
        <end position="39"/>
    </location>
</feature>
<gene>
    <name evidence="10" type="primary">kcsA_1</name>
    <name evidence="10" type="ORF">GALL_293740</name>
</gene>
<accession>A0A1J5QYH9</accession>
<dbReference type="SUPFAM" id="SSF81324">
    <property type="entry name" value="Voltage-gated potassium channels"/>
    <property type="match status" value="1"/>
</dbReference>
<evidence type="ECO:0000256" key="4">
    <source>
        <dbReference type="ARBA" id="ARBA00022989"/>
    </source>
</evidence>
<sequence>MIGAMSTSDRFERYEARTSGPLTVLALAFLVVFGAPIVWPDLPTFLVRVCDGANVAIWALFAADLVARVALAERRWSYLARHPVDVLVVVVPMLRPLRVLRVFAAGQALLTRSRGLVQTGQAIVLAASVLIVIGALAILDAERSSPGANIASFPDALWWAITTVTTVGYGDRYPVTGLGRLVAAALMLVGISLLGLVTATVAAWFMRAEQQNMGTGLGVADRLRELRALHAGAIISDEEFADARTRLLADI</sequence>
<comment type="caution">
    <text evidence="10">The sequence shown here is derived from an EMBL/GenBank/DDBJ whole genome shotgun (WGS) entry which is preliminary data.</text>
</comment>
<keyword evidence="2" id="KW-0813">Transport</keyword>
<dbReference type="GO" id="GO:0001508">
    <property type="term" value="P:action potential"/>
    <property type="evidence" value="ECO:0007669"/>
    <property type="project" value="TreeGrafter"/>
</dbReference>
<evidence type="ECO:0000256" key="1">
    <source>
        <dbReference type="ARBA" id="ARBA00004141"/>
    </source>
</evidence>
<comment type="subcellular location">
    <subcellularLocation>
        <location evidence="1">Membrane</location>
        <topology evidence="1">Multi-pass membrane protein</topology>
    </subcellularLocation>
</comment>
<dbReference type="PRINTS" id="PR00169">
    <property type="entry name" value="KCHANNEL"/>
</dbReference>
<feature type="transmembrane region" description="Helical" evidence="8">
    <location>
        <begin position="45"/>
        <end position="66"/>
    </location>
</feature>
<evidence type="ECO:0000256" key="7">
    <source>
        <dbReference type="ARBA" id="ARBA00023303"/>
    </source>
</evidence>
<feature type="transmembrane region" description="Helical" evidence="8">
    <location>
        <begin position="181"/>
        <end position="205"/>
    </location>
</feature>
<dbReference type="Pfam" id="PF07885">
    <property type="entry name" value="Ion_trans_2"/>
    <property type="match status" value="1"/>
</dbReference>
<protein>
    <submittedName>
        <fullName evidence="10">pH-gated potassium channel KcsA</fullName>
    </submittedName>
</protein>
<dbReference type="EMBL" id="MLJW01000359">
    <property type="protein sequence ID" value="OIQ88769.1"/>
    <property type="molecule type" value="Genomic_DNA"/>
</dbReference>
<dbReference type="Gene3D" id="1.20.5.110">
    <property type="match status" value="1"/>
</dbReference>
<evidence type="ECO:0000256" key="2">
    <source>
        <dbReference type="ARBA" id="ARBA00022448"/>
    </source>
</evidence>
<dbReference type="PANTHER" id="PTHR11537">
    <property type="entry name" value="VOLTAGE-GATED POTASSIUM CHANNEL"/>
    <property type="match status" value="1"/>
</dbReference>
<dbReference type="AlphaFoldDB" id="A0A1J5QYH9"/>
<dbReference type="GO" id="GO:0008076">
    <property type="term" value="C:voltage-gated potassium channel complex"/>
    <property type="evidence" value="ECO:0007669"/>
    <property type="project" value="InterPro"/>
</dbReference>
<evidence type="ECO:0000313" key="10">
    <source>
        <dbReference type="EMBL" id="OIQ88769.1"/>
    </source>
</evidence>
<reference evidence="10" key="1">
    <citation type="submission" date="2016-10" db="EMBL/GenBank/DDBJ databases">
        <title>Sequence of Gallionella enrichment culture.</title>
        <authorList>
            <person name="Poehlein A."/>
            <person name="Muehling M."/>
            <person name="Daniel R."/>
        </authorList>
    </citation>
    <scope>NUCLEOTIDE SEQUENCE</scope>
</reference>
<evidence type="ECO:0000256" key="3">
    <source>
        <dbReference type="ARBA" id="ARBA00022692"/>
    </source>
</evidence>
<name>A0A1J5QYH9_9ZZZZ</name>
<keyword evidence="3 8" id="KW-0812">Transmembrane</keyword>
<organism evidence="10">
    <name type="scientific">mine drainage metagenome</name>
    <dbReference type="NCBI Taxonomy" id="410659"/>
    <lineage>
        <taxon>unclassified sequences</taxon>
        <taxon>metagenomes</taxon>
        <taxon>ecological metagenomes</taxon>
    </lineage>
</organism>
<dbReference type="InterPro" id="IPR028325">
    <property type="entry name" value="VG_K_chnl"/>
</dbReference>
<evidence type="ECO:0000259" key="9">
    <source>
        <dbReference type="Pfam" id="PF07885"/>
    </source>
</evidence>